<gene>
    <name evidence="10" type="ORF">Sango_1605000</name>
</gene>
<evidence type="ECO:0000256" key="5">
    <source>
        <dbReference type="ARBA" id="ARBA00023125"/>
    </source>
</evidence>
<evidence type="ECO:0000259" key="9">
    <source>
        <dbReference type="Pfam" id="PF02701"/>
    </source>
</evidence>
<keyword evidence="11" id="KW-1185">Reference proteome</keyword>
<keyword evidence="2" id="KW-0863">Zinc-finger</keyword>
<dbReference type="GO" id="GO:0008270">
    <property type="term" value="F:zinc ion binding"/>
    <property type="evidence" value="ECO:0007669"/>
    <property type="project" value="UniProtKB-KW"/>
</dbReference>
<feature type="region of interest" description="Disordered" evidence="8">
    <location>
        <begin position="1"/>
        <end position="143"/>
    </location>
</feature>
<feature type="compositionally biased region" description="Gly residues" evidence="8">
    <location>
        <begin position="19"/>
        <end position="40"/>
    </location>
</feature>
<name>A0AAE1WJI6_9LAMI</name>
<proteinExistence type="predicted"/>
<evidence type="ECO:0000256" key="6">
    <source>
        <dbReference type="ARBA" id="ARBA00023163"/>
    </source>
</evidence>
<dbReference type="EMBL" id="JACGWL010000009">
    <property type="protein sequence ID" value="KAK4394507.1"/>
    <property type="molecule type" value="Genomic_DNA"/>
</dbReference>
<dbReference type="Proteomes" id="UP001289374">
    <property type="component" value="Unassembled WGS sequence"/>
</dbReference>
<reference evidence="10" key="1">
    <citation type="submission" date="2020-06" db="EMBL/GenBank/DDBJ databases">
        <authorList>
            <person name="Li T."/>
            <person name="Hu X."/>
            <person name="Zhang T."/>
            <person name="Song X."/>
            <person name="Zhang H."/>
            <person name="Dai N."/>
            <person name="Sheng W."/>
            <person name="Hou X."/>
            <person name="Wei L."/>
        </authorList>
    </citation>
    <scope>NUCLEOTIDE SEQUENCE</scope>
    <source>
        <strain evidence="10">K16</strain>
        <tissue evidence="10">Leaf</tissue>
    </source>
</reference>
<sequence>MMKEPEIKLFGRKIFLPENGGGEYSGDSSGGSSNGSGGGVDCDSLEVSRGEEGEGDRRKGGDDEEGQGQADDEEQAAGELHETAAPSEDQNPGATDESESDDNSKTASIDDDVGSDNAPKGENDQSDATNAQQKTLKKPDKILPCPRCNSMDTKFCYYNNKC</sequence>
<evidence type="ECO:0000256" key="2">
    <source>
        <dbReference type="ARBA" id="ARBA00022771"/>
    </source>
</evidence>
<comment type="caution">
    <text evidence="10">The sequence shown here is derived from an EMBL/GenBank/DDBJ whole genome shotgun (WGS) entry which is preliminary data.</text>
</comment>
<keyword evidence="7" id="KW-0539">Nucleus</keyword>
<feature type="compositionally biased region" description="Basic and acidic residues" evidence="8">
    <location>
        <begin position="46"/>
        <end position="61"/>
    </location>
</feature>
<accession>A0AAE1WJI6</accession>
<evidence type="ECO:0000256" key="1">
    <source>
        <dbReference type="ARBA" id="ARBA00022723"/>
    </source>
</evidence>
<keyword evidence="5" id="KW-0238">DNA-binding</keyword>
<dbReference type="AlphaFoldDB" id="A0AAE1WJI6"/>
<evidence type="ECO:0000256" key="4">
    <source>
        <dbReference type="ARBA" id="ARBA00023015"/>
    </source>
</evidence>
<reference evidence="10" key="2">
    <citation type="journal article" date="2024" name="Plant">
        <title>Genomic evolution and insights into agronomic trait innovations of Sesamum species.</title>
        <authorList>
            <person name="Miao H."/>
            <person name="Wang L."/>
            <person name="Qu L."/>
            <person name="Liu H."/>
            <person name="Sun Y."/>
            <person name="Le M."/>
            <person name="Wang Q."/>
            <person name="Wei S."/>
            <person name="Zheng Y."/>
            <person name="Lin W."/>
            <person name="Duan Y."/>
            <person name="Cao H."/>
            <person name="Xiong S."/>
            <person name="Wang X."/>
            <person name="Wei L."/>
            <person name="Li C."/>
            <person name="Ma Q."/>
            <person name="Ju M."/>
            <person name="Zhao R."/>
            <person name="Li G."/>
            <person name="Mu C."/>
            <person name="Tian Q."/>
            <person name="Mei H."/>
            <person name="Zhang T."/>
            <person name="Gao T."/>
            <person name="Zhang H."/>
        </authorList>
    </citation>
    <scope>NUCLEOTIDE SEQUENCE</scope>
    <source>
        <strain evidence="10">K16</strain>
    </source>
</reference>
<evidence type="ECO:0000313" key="10">
    <source>
        <dbReference type="EMBL" id="KAK4394507.1"/>
    </source>
</evidence>
<evidence type="ECO:0000256" key="8">
    <source>
        <dbReference type="SAM" id="MobiDB-lite"/>
    </source>
</evidence>
<dbReference type="GO" id="GO:0003677">
    <property type="term" value="F:DNA binding"/>
    <property type="evidence" value="ECO:0007669"/>
    <property type="project" value="UniProtKB-KW"/>
</dbReference>
<keyword evidence="4" id="KW-0805">Transcription regulation</keyword>
<dbReference type="InterPro" id="IPR003851">
    <property type="entry name" value="Znf_Dof"/>
</dbReference>
<keyword evidence="3" id="KW-0862">Zinc</keyword>
<dbReference type="PANTHER" id="PTHR31089:SF1">
    <property type="entry name" value="CYCLIC DOF FACTOR 3"/>
    <property type="match status" value="1"/>
</dbReference>
<protein>
    <submittedName>
        <fullName evidence="10">Cyclic dof factor 2</fullName>
    </submittedName>
</protein>
<keyword evidence="6" id="KW-0804">Transcription</keyword>
<dbReference type="Pfam" id="PF02701">
    <property type="entry name" value="Zn_ribbon_Dof"/>
    <property type="match status" value="1"/>
</dbReference>
<feature type="compositionally biased region" description="Acidic residues" evidence="8">
    <location>
        <begin position="62"/>
        <end position="76"/>
    </location>
</feature>
<organism evidence="10 11">
    <name type="scientific">Sesamum angolense</name>
    <dbReference type="NCBI Taxonomy" id="2727404"/>
    <lineage>
        <taxon>Eukaryota</taxon>
        <taxon>Viridiplantae</taxon>
        <taxon>Streptophyta</taxon>
        <taxon>Embryophyta</taxon>
        <taxon>Tracheophyta</taxon>
        <taxon>Spermatophyta</taxon>
        <taxon>Magnoliopsida</taxon>
        <taxon>eudicotyledons</taxon>
        <taxon>Gunneridae</taxon>
        <taxon>Pentapetalae</taxon>
        <taxon>asterids</taxon>
        <taxon>lamiids</taxon>
        <taxon>Lamiales</taxon>
        <taxon>Pedaliaceae</taxon>
        <taxon>Sesamum</taxon>
    </lineage>
</organism>
<feature type="domain" description="Dof-type" evidence="9">
    <location>
        <begin position="141"/>
        <end position="161"/>
    </location>
</feature>
<dbReference type="InterPro" id="IPR045174">
    <property type="entry name" value="Dof"/>
</dbReference>
<evidence type="ECO:0000256" key="3">
    <source>
        <dbReference type="ARBA" id="ARBA00022833"/>
    </source>
</evidence>
<keyword evidence="1" id="KW-0479">Metal-binding</keyword>
<evidence type="ECO:0000256" key="7">
    <source>
        <dbReference type="ARBA" id="ARBA00023242"/>
    </source>
</evidence>
<dbReference type="PANTHER" id="PTHR31089">
    <property type="entry name" value="CYCLIC DOF FACTOR 2"/>
    <property type="match status" value="1"/>
</dbReference>
<evidence type="ECO:0000313" key="11">
    <source>
        <dbReference type="Proteomes" id="UP001289374"/>
    </source>
</evidence>
<dbReference type="GO" id="GO:0003700">
    <property type="term" value="F:DNA-binding transcription factor activity"/>
    <property type="evidence" value="ECO:0007669"/>
    <property type="project" value="InterPro"/>
</dbReference>